<dbReference type="Proteomes" id="UP000694924">
    <property type="component" value="Unplaced"/>
</dbReference>
<name>A0ABM1IBB6_POLDO</name>
<evidence type="ECO:0000313" key="4">
    <source>
        <dbReference type="RefSeq" id="XP_015177503.1"/>
    </source>
</evidence>
<sequence>MNLERIESAKQMERPVTHWRREALEKSVKRIESKEMERPTSRRGIKENLEDYSNFRPGTPANPRNTMTVRAPSASISNLTRLNTGLSISALERPITQHGIAPIRPGTGRSSMTRQVQDKRYYEGLIQLKMRELSQEMTTILRDIDMQNKERATILHYDKRAKDLAAELTALQGELADYNIVVDKMSLNIDKESVDQEAKELSLKNERSMAEIEEMFERRQEMEQRLRKTEKEIELERQRTERLVEMMDPTMREKYDELIKEKHQVEKSINEMQQEFDELSKEHSNLEEQIALSPLKQEAVKLHIKIMDAEEKRDKLRDEEKNRMSPEKEKEQLLLKIKQDNMDKSAAEAQLASKKKQIAELEEELERLETDLEDGRTEKLTKYKELQKREEVMEQFASTFEINKAEEMDRIKKLELSIVEYLERISNADDNRNLTRNEEILILNKSNNDYNYDYNYDNERLPHDQSFEMLGNDYIKLQDTLRKLEILEHKLKSEVRDFNEQTNDREFELIKLENLNGFKMTSQMKHEDANAEYKKLMNEQKISEEELKTVKDNYNQIKARFNENRIFLEIEALDKKLSNLKEENKKSNDLLQRQKEHVDFLPRKQQALKLMKEYGTILENNFKNLY</sequence>
<proteinExistence type="predicted"/>
<dbReference type="PROSITE" id="PS50042">
    <property type="entry name" value="CNMP_BINDING_3"/>
    <property type="match status" value="1"/>
</dbReference>
<dbReference type="RefSeq" id="XP_015177503.1">
    <property type="nucleotide sequence ID" value="XM_015322017.1"/>
</dbReference>
<gene>
    <name evidence="4" type="primary">LOC107066944</name>
</gene>
<dbReference type="PANTHER" id="PTHR31432">
    <property type="entry name" value="INTRAFLAGELLAR TRANSPORT PROTEIN 74 HOMOLOG"/>
    <property type="match status" value="1"/>
</dbReference>
<dbReference type="InterPro" id="IPR029602">
    <property type="entry name" value="IFT74"/>
</dbReference>
<dbReference type="InterPro" id="IPR000595">
    <property type="entry name" value="cNMP-bd_dom"/>
</dbReference>
<keyword evidence="3" id="KW-1185">Reference proteome</keyword>
<dbReference type="GeneID" id="107066944"/>
<protein>
    <submittedName>
        <fullName evidence="4">Intraflagellar transport protein 74 homolog</fullName>
    </submittedName>
</protein>
<organism evidence="3 4">
    <name type="scientific">Polistes dominula</name>
    <name type="common">European paper wasp</name>
    <name type="synonym">Vespa dominula</name>
    <dbReference type="NCBI Taxonomy" id="743375"/>
    <lineage>
        <taxon>Eukaryota</taxon>
        <taxon>Metazoa</taxon>
        <taxon>Ecdysozoa</taxon>
        <taxon>Arthropoda</taxon>
        <taxon>Hexapoda</taxon>
        <taxon>Insecta</taxon>
        <taxon>Pterygota</taxon>
        <taxon>Neoptera</taxon>
        <taxon>Endopterygota</taxon>
        <taxon>Hymenoptera</taxon>
        <taxon>Apocrita</taxon>
        <taxon>Aculeata</taxon>
        <taxon>Vespoidea</taxon>
        <taxon>Vespidae</taxon>
        <taxon>Polistinae</taxon>
        <taxon>Polistini</taxon>
        <taxon>Polistes</taxon>
    </lineage>
</organism>
<feature type="coiled-coil region" evidence="1">
    <location>
        <begin position="344"/>
        <end position="378"/>
    </location>
</feature>
<feature type="coiled-coil region" evidence="1">
    <location>
        <begin position="404"/>
        <end position="431"/>
    </location>
</feature>
<dbReference type="PANTHER" id="PTHR31432:SF0">
    <property type="entry name" value="INTRAFLAGELLAR TRANSPORT PROTEIN 74 HOMOLOG"/>
    <property type="match status" value="1"/>
</dbReference>
<evidence type="ECO:0000256" key="1">
    <source>
        <dbReference type="SAM" id="Coils"/>
    </source>
</evidence>
<feature type="coiled-coil region" evidence="1">
    <location>
        <begin position="477"/>
        <end position="597"/>
    </location>
</feature>
<evidence type="ECO:0000259" key="2">
    <source>
        <dbReference type="PROSITE" id="PS50042"/>
    </source>
</evidence>
<keyword evidence="1" id="KW-0175">Coiled coil</keyword>
<accession>A0ABM1IBB6</accession>
<feature type="coiled-coil region" evidence="1">
    <location>
        <begin position="130"/>
        <end position="319"/>
    </location>
</feature>
<feature type="domain" description="Cyclic nucleotide-binding" evidence="2">
    <location>
        <begin position="140"/>
        <end position="261"/>
    </location>
</feature>
<reference evidence="4" key="1">
    <citation type="submission" date="2025-08" db="UniProtKB">
        <authorList>
            <consortium name="RefSeq"/>
        </authorList>
    </citation>
    <scope>IDENTIFICATION</scope>
    <source>
        <tissue evidence="4">Whole body</tissue>
    </source>
</reference>
<evidence type="ECO:0000313" key="3">
    <source>
        <dbReference type="Proteomes" id="UP000694924"/>
    </source>
</evidence>